<keyword evidence="2" id="KW-1185">Reference proteome</keyword>
<evidence type="ECO:0000313" key="2">
    <source>
        <dbReference type="Proteomes" id="UP000051906"/>
    </source>
</evidence>
<dbReference type="InterPro" id="IPR021321">
    <property type="entry name" value="DUF2922"/>
</dbReference>
<dbReference type="STRING" id="616990.IV54_GL001998"/>
<proteinExistence type="predicted"/>
<dbReference type="Proteomes" id="UP000051906">
    <property type="component" value="Unassembled WGS sequence"/>
</dbReference>
<comment type="caution">
    <text evidence="1">The sequence shown here is derived from an EMBL/GenBank/DDBJ whole genome shotgun (WGS) entry which is preliminary data.</text>
</comment>
<dbReference type="OrthoDB" id="2323347at2"/>
<sequence>MKALEMSFKGTDKRVKHLRLKYINTDLKPKEIEALMAKIAEARLFAKDGGDLYAEPVSADMIETTKTSLFAPVVPAPTV</sequence>
<name>A0A0R2LZZ8_9LACO</name>
<dbReference type="EMBL" id="JQCA01000053">
    <property type="protein sequence ID" value="KRO03834.1"/>
    <property type="molecule type" value="Genomic_DNA"/>
</dbReference>
<gene>
    <name evidence="1" type="ORF">IV54_GL001998</name>
</gene>
<evidence type="ECO:0008006" key="3">
    <source>
        <dbReference type="Google" id="ProtNLM"/>
    </source>
</evidence>
<reference evidence="1 2" key="1">
    <citation type="journal article" date="2015" name="Genome Announc.">
        <title>Expanding the biotechnology potential of lactobacilli through comparative genomics of 213 strains and associated genera.</title>
        <authorList>
            <person name="Sun Z."/>
            <person name="Harris H.M."/>
            <person name="McCann A."/>
            <person name="Guo C."/>
            <person name="Argimon S."/>
            <person name="Zhang W."/>
            <person name="Yang X."/>
            <person name="Jeffery I.B."/>
            <person name="Cooney J.C."/>
            <person name="Kagawa T.F."/>
            <person name="Liu W."/>
            <person name="Song Y."/>
            <person name="Salvetti E."/>
            <person name="Wrobel A."/>
            <person name="Rasinkangas P."/>
            <person name="Parkhill J."/>
            <person name="Rea M.C."/>
            <person name="O'Sullivan O."/>
            <person name="Ritari J."/>
            <person name="Douillard F.P."/>
            <person name="Paul Ross R."/>
            <person name="Yang R."/>
            <person name="Briner A.E."/>
            <person name="Felis G.E."/>
            <person name="de Vos W.M."/>
            <person name="Barrangou R."/>
            <person name="Klaenhammer T.R."/>
            <person name="Caufield P.W."/>
            <person name="Cui Y."/>
            <person name="Zhang H."/>
            <person name="O'Toole P.W."/>
        </authorList>
    </citation>
    <scope>NUCLEOTIDE SEQUENCE [LARGE SCALE GENOMIC DNA]</scope>
    <source>
        <strain evidence="1 2">DSM 22467</strain>
    </source>
</reference>
<dbReference type="PATRIC" id="fig|616990.3.peg.2111"/>
<protein>
    <recommendedName>
        <fullName evidence="3">DUF2922 domain-containing protein</fullName>
    </recommendedName>
</protein>
<organism evidence="1 2">
    <name type="scientific">Levilactobacillus paucivorans</name>
    <dbReference type="NCBI Taxonomy" id="616990"/>
    <lineage>
        <taxon>Bacteria</taxon>
        <taxon>Bacillati</taxon>
        <taxon>Bacillota</taxon>
        <taxon>Bacilli</taxon>
        <taxon>Lactobacillales</taxon>
        <taxon>Lactobacillaceae</taxon>
        <taxon>Levilactobacillus</taxon>
    </lineage>
</organism>
<dbReference type="Pfam" id="PF11148">
    <property type="entry name" value="DUF2922"/>
    <property type="match status" value="1"/>
</dbReference>
<dbReference type="RefSeq" id="WP_057878445.1">
    <property type="nucleotide sequence ID" value="NZ_JQCA01000053.1"/>
</dbReference>
<evidence type="ECO:0000313" key="1">
    <source>
        <dbReference type="EMBL" id="KRO03834.1"/>
    </source>
</evidence>
<dbReference type="AlphaFoldDB" id="A0A0R2LZZ8"/>
<accession>A0A0R2LZZ8</accession>